<gene>
    <name evidence="1" type="ORF">RhiirA4_451668</name>
</gene>
<comment type="caution">
    <text evidence="1">The sequence shown here is derived from an EMBL/GenBank/DDBJ whole genome shotgun (WGS) entry which is preliminary data.</text>
</comment>
<protein>
    <submittedName>
        <fullName evidence="1">Uncharacterized protein</fullName>
    </submittedName>
</protein>
<name>A0A2I1FWA0_9GLOM</name>
<evidence type="ECO:0000313" key="2">
    <source>
        <dbReference type="Proteomes" id="UP000234323"/>
    </source>
</evidence>
<dbReference type="EMBL" id="LLXI01000034">
    <property type="protein sequence ID" value="PKY38644.1"/>
    <property type="molecule type" value="Genomic_DNA"/>
</dbReference>
<dbReference type="Proteomes" id="UP000234323">
    <property type="component" value="Unassembled WGS sequence"/>
</dbReference>
<organism evidence="1 2">
    <name type="scientific">Rhizophagus irregularis</name>
    <dbReference type="NCBI Taxonomy" id="588596"/>
    <lineage>
        <taxon>Eukaryota</taxon>
        <taxon>Fungi</taxon>
        <taxon>Fungi incertae sedis</taxon>
        <taxon>Mucoromycota</taxon>
        <taxon>Glomeromycotina</taxon>
        <taxon>Glomeromycetes</taxon>
        <taxon>Glomerales</taxon>
        <taxon>Glomeraceae</taxon>
        <taxon>Rhizophagus</taxon>
    </lineage>
</organism>
<dbReference type="OrthoDB" id="2489128at2759"/>
<keyword evidence="2" id="KW-1185">Reference proteome</keyword>
<dbReference type="AlphaFoldDB" id="A0A2I1FWA0"/>
<evidence type="ECO:0000313" key="1">
    <source>
        <dbReference type="EMBL" id="PKY38644.1"/>
    </source>
</evidence>
<proteinExistence type="predicted"/>
<accession>A0A2I1FWA0</accession>
<reference evidence="1 2" key="1">
    <citation type="submission" date="2015-10" db="EMBL/GenBank/DDBJ databases">
        <title>Genome analyses suggest a sexual origin of heterokaryosis in a supposedly ancient asexual fungus.</title>
        <authorList>
            <person name="Ropars J."/>
            <person name="Sedzielewska K."/>
            <person name="Noel J."/>
            <person name="Charron P."/>
            <person name="Farinelli L."/>
            <person name="Marton T."/>
            <person name="Kruger M."/>
            <person name="Pelin A."/>
            <person name="Brachmann A."/>
            <person name="Corradi N."/>
        </authorList>
    </citation>
    <scope>NUCLEOTIDE SEQUENCE [LARGE SCALE GENOMIC DNA]</scope>
    <source>
        <strain evidence="1 2">A4</strain>
    </source>
</reference>
<sequence>MFFVNFITELIFTSKEVKNQIFSILSQICHNLQKLIIGSIYEISSLTSLINSQHNLVHFESFYLPEELRFNKCTSSRSIFFLNKKHKEDLFDEEKNDEKGLWFPNLKYLQVDYVDEKKDEFKELSLILSSILIKYFPLII</sequence>